<keyword evidence="1" id="KW-0812">Transmembrane</keyword>
<keyword evidence="3" id="KW-1185">Reference proteome</keyword>
<evidence type="ECO:0000313" key="2">
    <source>
        <dbReference type="EMBL" id="MEQ2201383.1"/>
    </source>
</evidence>
<evidence type="ECO:0000256" key="1">
    <source>
        <dbReference type="SAM" id="Phobius"/>
    </source>
</evidence>
<keyword evidence="1" id="KW-0472">Membrane</keyword>
<keyword evidence="1" id="KW-1133">Transmembrane helix</keyword>
<accession>A0ABV0R0Y0</accession>
<evidence type="ECO:0000313" key="3">
    <source>
        <dbReference type="Proteomes" id="UP001434883"/>
    </source>
</evidence>
<name>A0ABV0R0Y0_9TELE</name>
<dbReference type="EMBL" id="JAHRIN010027677">
    <property type="protein sequence ID" value="MEQ2201383.1"/>
    <property type="molecule type" value="Genomic_DNA"/>
</dbReference>
<gene>
    <name evidence="2" type="ORF">XENOCAPTIV_011556</name>
</gene>
<feature type="transmembrane region" description="Helical" evidence="1">
    <location>
        <begin position="72"/>
        <end position="91"/>
    </location>
</feature>
<proteinExistence type="predicted"/>
<reference evidence="2 3" key="1">
    <citation type="submission" date="2021-06" db="EMBL/GenBank/DDBJ databases">
        <authorList>
            <person name="Palmer J.M."/>
        </authorList>
    </citation>
    <scope>NUCLEOTIDE SEQUENCE [LARGE SCALE GENOMIC DNA]</scope>
    <source>
        <strain evidence="2 3">XC_2019</strain>
        <tissue evidence="2">Muscle</tissue>
    </source>
</reference>
<protein>
    <submittedName>
        <fullName evidence="2">Uncharacterized protein</fullName>
    </submittedName>
</protein>
<comment type="caution">
    <text evidence="2">The sequence shown here is derived from an EMBL/GenBank/DDBJ whole genome shotgun (WGS) entry which is preliminary data.</text>
</comment>
<dbReference type="Proteomes" id="UP001434883">
    <property type="component" value="Unassembled WGS sequence"/>
</dbReference>
<organism evidence="2 3">
    <name type="scientific">Xenoophorus captivus</name>
    <dbReference type="NCBI Taxonomy" id="1517983"/>
    <lineage>
        <taxon>Eukaryota</taxon>
        <taxon>Metazoa</taxon>
        <taxon>Chordata</taxon>
        <taxon>Craniata</taxon>
        <taxon>Vertebrata</taxon>
        <taxon>Euteleostomi</taxon>
        <taxon>Actinopterygii</taxon>
        <taxon>Neopterygii</taxon>
        <taxon>Teleostei</taxon>
        <taxon>Neoteleostei</taxon>
        <taxon>Acanthomorphata</taxon>
        <taxon>Ovalentaria</taxon>
        <taxon>Atherinomorphae</taxon>
        <taxon>Cyprinodontiformes</taxon>
        <taxon>Goodeidae</taxon>
        <taxon>Xenoophorus</taxon>
    </lineage>
</organism>
<sequence length="106" mass="12269">MSSVLLNDLHYTEKQITGSSADKQSRSPPHLSHWWTGLPSTQFWGLPHRWQDPVTLSVGLRQFGSSRYLGAFYLYFSNIILKLLLILLLYMQVLRLKHRGLKNVSN</sequence>